<keyword evidence="1" id="KW-0812">Transmembrane</keyword>
<gene>
    <name evidence="3" type="ORF">JXQ802_LOCUS35220</name>
    <name evidence="2" type="ORF">PYM288_LOCUS3500</name>
</gene>
<dbReference type="AlphaFoldDB" id="A0A813RBI3"/>
<feature type="transmembrane region" description="Helical" evidence="1">
    <location>
        <begin position="467"/>
        <end position="491"/>
    </location>
</feature>
<evidence type="ECO:0000313" key="3">
    <source>
        <dbReference type="EMBL" id="CAF1410033.1"/>
    </source>
</evidence>
<feature type="transmembrane region" description="Helical" evidence="1">
    <location>
        <begin position="267"/>
        <end position="287"/>
    </location>
</feature>
<evidence type="ECO:0000256" key="1">
    <source>
        <dbReference type="SAM" id="Phobius"/>
    </source>
</evidence>
<protein>
    <submittedName>
        <fullName evidence="2">Uncharacterized protein</fullName>
    </submittedName>
</protein>
<dbReference type="EMBL" id="CAJNOL010001724">
    <property type="protein sequence ID" value="CAF1410033.1"/>
    <property type="molecule type" value="Genomic_DNA"/>
</dbReference>
<keyword evidence="1" id="KW-1133">Transmembrane helix</keyword>
<feature type="transmembrane region" description="Helical" evidence="1">
    <location>
        <begin position="392"/>
        <end position="412"/>
    </location>
</feature>
<reference evidence="2" key="1">
    <citation type="submission" date="2021-02" db="EMBL/GenBank/DDBJ databases">
        <authorList>
            <person name="Nowell W R."/>
        </authorList>
    </citation>
    <scope>NUCLEOTIDE SEQUENCE</scope>
</reference>
<sequence length="515" mass="60381">MNSTLYDINSSLGMTHISEAIIEENSNQPLITTNDIDTTNEEKHLLSNHDNLSQNNSDNMPLESSNIAKKQQSLISVYDNSNDGEQQLKQQINQNSLPLIGIVGRNRRSQAFMKRILLSGFPKPILYDRNSIEIDSNEKSNYVSYETFCKQSPSIILITDNQINNIEDFFNENKQQLIIDARELINKYFSKKSSHLLISIPNSYRAFGNLSNWEIENGTQRVGVAVEQGSPLNLIKFIHDLNCFSNGIYFLDQYSYNYEQIKSFRNCLFPFVSTIIIFSICFILSMFEYKNNQNYYYSNLSFSQASSITASTSVTLLSLLFFIRPILELIDFIYLFILKKQNRTNVVPHLTFVQRWLQSRRYLAWYSLIFAFLHLIFLLFSKNDFNQRLLFLPIFFGLFTLILLCILSFVYFPWISERLLWREYHLLTAYLGPFCLLIAFIHVYISWKHDDYYAQRKYLFNLKFLSMFLPLIVLLLSFIIYGIIHPIIKLIQWNRSQPRKTKTSEITTKDTSLLP</sequence>
<comment type="caution">
    <text evidence="2">The sequence shown here is derived from an EMBL/GenBank/DDBJ whole genome shotgun (WGS) entry which is preliminary data.</text>
</comment>
<evidence type="ECO:0000313" key="2">
    <source>
        <dbReference type="EMBL" id="CAF0778664.1"/>
    </source>
</evidence>
<accession>A0A813RBI3</accession>
<feature type="transmembrane region" description="Helical" evidence="1">
    <location>
        <begin position="307"/>
        <end position="337"/>
    </location>
</feature>
<dbReference type="Proteomes" id="UP000663854">
    <property type="component" value="Unassembled WGS sequence"/>
</dbReference>
<dbReference type="Proteomes" id="UP000663870">
    <property type="component" value="Unassembled WGS sequence"/>
</dbReference>
<organism evidence="2 4">
    <name type="scientific">Rotaria sordida</name>
    <dbReference type="NCBI Taxonomy" id="392033"/>
    <lineage>
        <taxon>Eukaryota</taxon>
        <taxon>Metazoa</taxon>
        <taxon>Spiralia</taxon>
        <taxon>Gnathifera</taxon>
        <taxon>Rotifera</taxon>
        <taxon>Eurotatoria</taxon>
        <taxon>Bdelloidea</taxon>
        <taxon>Philodinida</taxon>
        <taxon>Philodinidae</taxon>
        <taxon>Rotaria</taxon>
    </lineage>
</organism>
<keyword evidence="5" id="KW-1185">Reference proteome</keyword>
<feature type="transmembrane region" description="Helical" evidence="1">
    <location>
        <begin position="362"/>
        <end position="380"/>
    </location>
</feature>
<keyword evidence="1" id="KW-0472">Membrane</keyword>
<feature type="transmembrane region" description="Helical" evidence="1">
    <location>
        <begin position="424"/>
        <end position="447"/>
    </location>
</feature>
<evidence type="ECO:0000313" key="4">
    <source>
        <dbReference type="Proteomes" id="UP000663854"/>
    </source>
</evidence>
<dbReference type="EMBL" id="CAJNOH010000027">
    <property type="protein sequence ID" value="CAF0778664.1"/>
    <property type="molecule type" value="Genomic_DNA"/>
</dbReference>
<proteinExistence type="predicted"/>
<evidence type="ECO:0000313" key="5">
    <source>
        <dbReference type="Proteomes" id="UP000663870"/>
    </source>
</evidence>
<name>A0A813RBI3_9BILA</name>